<proteinExistence type="predicted"/>
<dbReference type="SUPFAM" id="SSF89796">
    <property type="entry name" value="CoA-transferase family III (CaiB/BaiF)"/>
    <property type="match status" value="1"/>
</dbReference>
<evidence type="ECO:0008006" key="3">
    <source>
        <dbReference type="Google" id="ProtNLM"/>
    </source>
</evidence>
<feature type="non-terminal residue" evidence="2">
    <location>
        <position position="240"/>
    </location>
</feature>
<organism evidence="2">
    <name type="scientific">marine metagenome</name>
    <dbReference type="NCBI Taxonomy" id="408172"/>
    <lineage>
        <taxon>unclassified sequences</taxon>
        <taxon>metagenomes</taxon>
        <taxon>ecological metagenomes</taxon>
    </lineage>
</organism>
<dbReference type="InterPro" id="IPR023606">
    <property type="entry name" value="CoA-Trfase_III_dom_1_sf"/>
</dbReference>
<evidence type="ECO:0000256" key="1">
    <source>
        <dbReference type="ARBA" id="ARBA00022679"/>
    </source>
</evidence>
<evidence type="ECO:0000313" key="2">
    <source>
        <dbReference type="EMBL" id="SVB98332.1"/>
    </source>
</evidence>
<dbReference type="AlphaFoldDB" id="A0A382IGF3"/>
<dbReference type="PANTHER" id="PTHR48207">
    <property type="entry name" value="SUCCINATE--HYDROXYMETHYLGLUTARATE COA-TRANSFERASE"/>
    <property type="match status" value="1"/>
</dbReference>
<reference evidence="2" key="1">
    <citation type="submission" date="2018-05" db="EMBL/GenBank/DDBJ databases">
        <authorList>
            <person name="Lanie J.A."/>
            <person name="Ng W.-L."/>
            <person name="Kazmierczak K.M."/>
            <person name="Andrzejewski T.M."/>
            <person name="Davidsen T.M."/>
            <person name="Wayne K.J."/>
            <person name="Tettelin H."/>
            <person name="Glass J.I."/>
            <person name="Rusch D."/>
            <person name="Podicherti R."/>
            <person name="Tsui H.-C.T."/>
            <person name="Winkler M.E."/>
        </authorList>
    </citation>
    <scope>NUCLEOTIDE SEQUENCE</scope>
</reference>
<sequence length="240" mass="25746">MSVAKAPLNGVRILDLTRVLSGPYCTLTLGDLGAEIIKIEEPTKGDDVRAMHISEQHGISSYFLGLNRNKKSVAIDIRTPEGREIILELAQRSDVIVENFRAGVLERNGLGYDTISKANPAVIYCAISGYGRKGPDKDRPGYDPVVQAESGLMSLTGESDGEGMRTGVAIVDIITGLFASEAILAALYERERSGKGQSIDVPLFDTAINMLNHAAMAFLLDGRVINRVGNSNQTAMPVGV</sequence>
<keyword evidence="1" id="KW-0808">Transferase</keyword>
<protein>
    <recommendedName>
        <fullName evidence="3">CoA transferase</fullName>
    </recommendedName>
</protein>
<dbReference type="Pfam" id="PF02515">
    <property type="entry name" value="CoA_transf_3"/>
    <property type="match status" value="1"/>
</dbReference>
<dbReference type="EMBL" id="UINC01067038">
    <property type="protein sequence ID" value="SVB98332.1"/>
    <property type="molecule type" value="Genomic_DNA"/>
</dbReference>
<dbReference type="InterPro" id="IPR050483">
    <property type="entry name" value="CoA-transferase_III_domain"/>
</dbReference>
<dbReference type="Gene3D" id="3.40.50.10540">
    <property type="entry name" value="Crotonobetainyl-coa:carnitine coa-transferase, domain 1"/>
    <property type="match status" value="1"/>
</dbReference>
<dbReference type="InterPro" id="IPR003673">
    <property type="entry name" value="CoA-Trfase_fam_III"/>
</dbReference>
<dbReference type="PANTHER" id="PTHR48207:SF3">
    <property type="entry name" value="SUCCINATE--HYDROXYMETHYLGLUTARATE COA-TRANSFERASE"/>
    <property type="match status" value="1"/>
</dbReference>
<dbReference type="GO" id="GO:0008410">
    <property type="term" value="F:CoA-transferase activity"/>
    <property type="evidence" value="ECO:0007669"/>
    <property type="project" value="TreeGrafter"/>
</dbReference>
<accession>A0A382IGF3</accession>
<name>A0A382IGF3_9ZZZZ</name>
<gene>
    <name evidence="2" type="ORF">METZ01_LOCUS251186</name>
</gene>